<feature type="non-terminal residue" evidence="15">
    <location>
        <position position="696"/>
    </location>
</feature>
<dbReference type="GO" id="GO:0000146">
    <property type="term" value="F:microfilament motor activity"/>
    <property type="evidence" value="ECO:0007669"/>
    <property type="project" value="TreeGrafter"/>
</dbReference>
<dbReference type="Gene3D" id="1.20.5.4820">
    <property type="match status" value="1"/>
</dbReference>
<feature type="region of interest" description="Disordered" evidence="13">
    <location>
        <begin position="579"/>
        <end position="605"/>
    </location>
</feature>
<dbReference type="GO" id="GO:0004674">
    <property type="term" value="F:protein serine/threonine kinase activity"/>
    <property type="evidence" value="ECO:0007669"/>
    <property type="project" value="TreeGrafter"/>
</dbReference>
<keyword evidence="9" id="KW-0206">Cytoskeleton</keyword>
<dbReference type="PANTHER" id="PTHR46256">
    <property type="entry name" value="AGAP011099-PA"/>
    <property type="match status" value="1"/>
</dbReference>
<feature type="region of interest" description="Actin-binding" evidence="11">
    <location>
        <begin position="60"/>
        <end position="82"/>
    </location>
</feature>
<dbReference type="GO" id="GO:0005524">
    <property type="term" value="F:ATP binding"/>
    <property type="evidence" value="ECO:0007669"/>
    <property type="project" value="UniProtKB-KW"/>
</dbReference>
<evidence type="ECO:0000256" key="4">
    <source>
        <dbReference type="ARBA" id="ARBA00022737"/>
    </source>
</evidence>
<dbReference type="PANTHER" id="PTHR46256:SF3">
    <property type="entry name" value="MYOSIN MOTOR DOMAIN-CONTAINING PROTEIN"/>
    <property type="match status" value="1"/>
</dbReference>
<protein>
    <recommendedName>
        <fullName evidence="14">Myosin motor domain-containing protein</fullName>
    </recommendedName>
</protein>
<feature type="domain" description="Myosin motor" evidence="14">
    <location>
        <begin position="1"/>
        <end position="194"/>
    </location>
</feature>
<evidence type="ECO:0000256" key="7">
    <source>
        <dbReference type="ARBA" id="ARBA00023123"/>
    </source>
</evidence>
<keyword evidence="12" id="KW-0175">Coiled coil</keyword>
<dbReference type="InterPro" id="IPR036961">
    <property type="entry name" value="Kinesin_motor_dom_sf"/>
</dbReference>
<evidence type="ECO:0000256" key="6">
    <source>
        <dbReference type="ARBA" id="ARBA00022840"/>
    </source>
</evidence>
<dbReference type="OrthoDB" id="312459at2759"/>
<name>A0A368GTH6_ANCCA</name>
<dbReference type="InterPro" id="IPR027417">
    <property type="entry name" value="P-loop_NTPase"/>
</dbReference>
<keyword evidence="10" id="KW-0966">Cell projection</keyword>
<evidence type="ECO:0000313" key="15">
    <source>
        <dbReference type="EMBL" id="RCN47672.1"/>
    </source>
</evidence>
<dbReference type="EMBL" id="JOJR01000058">
    <property type="protein sequence ID" value="RCN47672.1"/>
    <property type="molecule type" value="Genomic_DNA"/>
</dbReference>
<evidence type="ECO:0000256" key="13">
    <source>
        <dbReference type="SAM" id="MobiDB-lite"/>
    </source>
</evidence>
<comment type="subcellular location">
    <subcellularLocation>
        <location evidence="2">Cell projection</location>
    </subcellularLocation>
    <subcellularLocation>
        <location evidence="1">Cytoplasm</location>
        <location evidence="1">Cytoskeleton</location>
    </subcellularLocation>
</comment>
<keyword evidence="8" id="KW-0505">Motor protein</keyword>
<evidence type="ECO:0000256" key="1">
    <source>
        <dbReference type="ARBA" id="ARBA00004245"/>
    </source>
</evidence>
<reference evidence="15 16" key="1">
    <citation type="submission" date="2014-10" db="EMBL/GenBank/DDBJ databases">
        <title>Draft genome of the hookworm Ancylostoma caninum.</title>
        <authorList>
            <person name="Mitreva M."/>
        </authorList>
    </citation>
    <scope>NUCLEOTIDE SEQUENCE [LARGE SCALE GENOMIC DNA]</scope>
    <source>
        <strain evidence="15 16">Baltimore</strain>
    </source>
</reference>
<evidence type="ECO:0000256" key="12">
    <source>
        <dbReference type="SAM" id="Coils"/>
    </source>
</evidence>
<dbReference type="Proteomes" id="UP000252519">
    <property type="component" value="Unassembled WGS sequence"/>
</dbReference>
<keyword evidence="6" id="KW-0067">ATP-binding</keyword>
<dbReference type="PROSITE" id="PS51456">
    <property type="entry name" value="MYOSIN_MOTOR"/>
    <property type="match status" value="1"/>
</dbReference>
<gene>
    <name evidence="15" type="ORF">ANCCAN_06236</name>
</gene>
<evidence type="ECO:0000313" key="16">
    <source>
        <dbReference type="Proteomes" id="UP000252519"/>
    </source>
</evidence>
<evidence type="ECO:0000256" key="5">
    <source>
        <dbReference type="ARBA" id="ARBA00022741"/>
    </source>
</evidence>
<keyword evidence="4" id="KW-0677">Repeat</keyword>
<evidence type="ECO:0000256" key="2">
    <source>
        <dbReference type="ARBA" id="ARBA00004316"/>
    </source>
</evidence>
<keyword evidence="5" id="KW-0547">Nucleotide-binding</keyword>
<keyword evidence="16" id="KW-1185">Reference proteome</keyword>
<dbReference type="SMART" id="SM00242">
    <property type="entry name" value="MYSc"/>
    <property type="match status" value="1"/>
</dbReference>
<comment type="caution">
    <text evidence="15">The sequence shown here is derived from an EMBL/GenBank/DDBJ whole genome shotgun (WGS) entry which is preliminary data.</text>
</comment>
<dbReference type="InterPro" id="IPR052409">
    <property type="entry name" value="Myosin-III_kinase_activity"/>
</dbReference>
<dbReference type="SUPFAM" id="SSF52540">
    <property type="entry name" value="P-loop containing nucleoside triphosphate hydrolases"/>
    <property type="match status" value="1"/>
</dbReference>
<dbReference type="AlphaFoldDB" id="A0A368GTH6"/>
<dbReference type="STRING" id="29170.A0A368GTH6"/>
<evidence type="ECO:0000256" key="3">
    <source>
        <dbReference type="ARBA" id="ARBA00022490"/>
    </source>
</evidence>
<dbReference type="GO" id="GO:0003779">
    <property type="term" value="F:actin binding"/>
    <property type="evidence" value="ECO:0007669"/>
    <property type="project" value="UniProtKB-KW"/>
</dbReference>
<feature type="region of interest" description="Disordered" evidence="13">
    <location>
        <begin position="478"/>
        <end position="500"/>
    </location>
</feature>
<evidence type="ECO:0000259" key="14">
    <source>
        <dbReference type="PROSITE" id="PS51456"/>
    </source>
</evidence>
<keyword evidence="7 11" id="KW-0518">Myosin</keyword>
<keyword evidence="3" id="KW-0963">Cytoplasm</keyword>
<feature type="compositionally biased region" description="Low complexity" evidence="13">
    <location>
        <begin position="589"/>
        <end position="601"/>
    </location>
</feature>
<feature type="coiled-coil region" evidence="12">
    <location>
        <begin position="661"/>
        <end position="688"/>
    </location>
</feature>
<dbReference type="Gene3D" id="3.40.850.10">
    <property type="entry name" value="Kinesin motor domain"/>
    <property type="match status" value="1"/>
</dbReference>
<evidence type="ECO:0000256" key="11">
    <source>
        <dbReference type="PROSITE-ProRule" id="PRU00782"/>
    </source>
</evidence>
<proteinExistence type="inferred from homology"/>
<comment type="caution">
    <text evidence="11">Lacks conserved residue(s) required for the propagation of feature annotation.</text>
</comment>
<organism evidence="15 16">
    <name type="scientific">Ancylostoma caninum</name>
    <name type="common">Dog hookworm</name>
    <dbReference type="NCBI Taxonomy" id="29170"/>
    <lineage>
        <taxon>Eukaryota</taxon>
        <taxon>Metazoa</taxon>
        <taxon>Ecdysozoa</taxon>
        <taxon>Nematoda</taxon>
        <taxon>Chromadorea</taxon>
        <taxon>Rhabditida</taxon>
        <taxon>Rhabditina</taxon>
        <taxon>Rhabditomorpha</taxon>
        <taxon>Strongyloidea</taxon>
        <taxon>Ancylostomatidae</taxon>
        <taxon>Ancylostomatinae</taxon>
        <taxon>Ancylostoma</taxon>
    </lineage>
</organism>
<dbReference type="GO" id="GO:0016459">
    <property type="term" value="C:myosin complex"/>
    <property type="evidence" value="ECO:0007669"/>
    <property type="project" value="UniProtKB-KW"/>
</dbReference>
<accession>A0A368GTH6</accession>
<dbReference type="InterPro" id="IPR001609">
    <property type="entry name" value="Myosin_head_motor_dom-like"/>
</dbReference>
<dbReference type="Pfam" id="PF00063">
    <property type="entry name" value="Myosin_head"/>
    <property type="match status" value="1"/>
</dbReference>
<comment type="similarity">
    <text evidence="11">Belongs to the TRAFAC class myosin-kinesin ATPase superfamily. Myosin family.</text>
</comment>
<evidence type="ECO:0000256" key="10">
    <source>
        <dbReference type="ARBA" id="ARBA00023273"/>
    </source>
</evidence>
<keyword evidence="11" id="KW-0009">Actin-binding</keyword>
<feature type="compositionally biased region" description="Basic and acidic residues" evidence="13">
    <location>
        <begin position="478"/>
        <end position="494"/>
    </location>
</feature>
<feature type="non-terminal residue" evidence="15">
    <location>
        <position position="1"/>
    </location>
</feature>
<sequence>LNLYEVHKTSIQKNFLAGKILGYNIRIPINCRFSVSTDLTRSRRGTLCQSTVSFLYKNQLTSLLDTLSSSAAHFIRCVVPNYERVPGKIDGPLVLNQLRCNGVLEGIRICRQGYPSRLPFAEFVTRYHILNRDAPETGSVTLPHTIIEPSDLLIGRGAAQICETAGIDCSRYQIGNTKIFCKIGVISDLEAKRRDYINGIIINIQARIRWIHMQRDCRMRQKRLKAVRIVQDNVRAFADIAEWPWYRLLALVRPLIPKERDKERILELEQLTEELQSENDQLRHENLKLSTSCDLLQEKVEEAEQSAEEARKLIEKEVAEKNKEIKKVRMEMQQNEEVFELLEKKYSEQHQKVMKMNESLREYERKLDQVDMEKEELQKEIKKLRELFEKEKSIREAKEKECEENAALVAELEGRIARLTEEADQWKLKLEKALSDTENEKARAKRQMDTVTELQRTISDLNERLAKHDAALLEEKNLRRKLEREQERTKDDQTHAQGALAKLQQKYDVLKEECRRKDSQISKLEKKLEDKEVMMADCLRELKEQHKTRVTELEEKLAEIKRKNLKLESENNMQKMKLETTFERESSVDSDYGRSSSGRLSNAGRQYSLTSMSSFTSVRTLNRRMTDSELSSSLYSPRRRVDSSYDLSNCGLQRAPSTSSLMEKERKIADLERQLGQAHTEHQLMKRELEVYKTSL</sequence>
<evidence type="ECO:0000256" key="9">
    <source>
        <dbReference type="ARBA" id="ARBA00023212"/>
    </source>
</evidence>
<dbReference type="GO" id="GO:0030832">
    <property type="term" value="P:regulation of actin filament length"/>
    <property type="evidence" value="ECO:0007669"/>
    <property type="project" value="TreeGrafter"/>
</dbReference>
<dbReference type="GO" id="GO:0042995">
    <property type="term" value="C:cell projection"/>
    <property type="evidence" value="ECO:0007669"/>
    <property type="project" value="UniProtKB-SubCell"/>
</dbReference>
<evidence type="ECO:0000256" key="8">
    <source>
        <dbReference type="ARBA" id="ARBA00023175"/>
    </source>
</evidence>